<dbReference type="OrthoDB" id="4323953at2759"/>
<sequence length="187" mass="21065">MSLEAKPRLSLSSGSYDVNVTLTYNPGTSSQPITFKDPIIDWGTDGISFALFRIEEDGYHFIENYDAGKGPPYFEPGPKDAVNVAQDTEFVELKPGESYSQSLSLYPDEDFVEDFELGKRYAYRFLGESLEWWSWGRKEDFRNKPVLENSISRAFSPSLVVPASNYIELESGRRREAGKAHPSSVVA</sequence>
<dbReference type="EMBL" id="ML991776">
    <property type="protein sequence ID" value="KAF2238188.1"/>
    <property type="molecule type" value="Genomic_DNA"/>
</dbReference>
<gene>
    <name evidence="1" type="ORF">EV356DRAFT_563926</name>
</gene>
<organism evidence="1 2">
    <name type="scientific">Viridothelium virens</name>
    <name type="common">Speckled blister lichen</name>
    <name type="synonym">Trypethelium virens</name>
    <dbReference type="NCBI Taxonomy" id="1048519"/>
    <lineage>
        <taxon>Eukaryota</taxon>
        <taxon>Fungi</taxon>
        <taxon>Dikarya</taxon>
        <taxon>Ascomycota</taxon>
        <taxon>Pezizomycotina</taxon>
        <taxon>Dothideomycetes</taxon>
        <taxon>Dothideomycetes incertae sedis</taxon>
        <taxon>Trypetheliales</taxon>
        <taxon>Trypetheliaceae</taxon>
        <taxon>Viridothelium</taxon>
    </lineage>
</organism>
<dbReference type="Proteomes" id="UP000800092">
    <property type="component" value="Unassembled WGS sequence"/>
</dbReference>
<proteinExistence type="predicted"/>
<reference evidence="1" key="1">
    <citation type="journal article" date="2020" name="Stud. Mycol.">
        <title>101 Dothideomycetes genomes: a test case for predicting lifestyles and emergence of pathogens.</title>
        <authorList>
            <person name="Haridas S."/>
            <person name="Albert R."/>
            <person name="Binder M."/>
            <person name="Bloem J."/>
            <person name="Labutti K."/>
            <person name="Salamov A."/>
            <person name="Andreopoulos B."/>
            <person name="Baker S."/>
            <person name="Barry K."/>
            <person name="Bills G."/>
            <person name="Bluhm B."/>
            <person name="Cannon C."/>
            <person name="Castanera R."/>
            <person name="Culley D."/>
            <person name="Daum C."/>
            <person name="Ezra D."/>
            <person name="Gonzalez J."/>
            <person name="Henrissat B."/>
            <person name="Kuo A."/>
            <person name="Liang C."/>
            <person name="Lipzen A."/>
            <person name="Lutzoni F."/>
            <person name="Magnuson J."/>
            <person name="Mondo S."/>
            <person name="Nolan M."/>
            <person name="Ohm R."/>
            <person name="Pangilinan J."/>
            <person name="Park H.-J."/>
            <person name="Ramirez L."/>
            <person name="Alfaro M."/>
            <person name="Sun H."/>
            <person name="Tritt A."/>
            <person name="Yoshinaga Y."/>
            <person name="Zwiers L.-H."/>
            <person name="Turgeon B."/>
            <person name="Goodwin S."/>
            <person name="Spatafora J."/>
            <person name="Crous P."/>
            <person name="Grigoriev I."/>
        </authorList>
    </citation>
    <scope>NUCLEOTIDE SEQUENCE</scope>
    <source>
        <strain evidence="1">Tuck. ex Michener</strain>
    </source>
</reference>
<evidence type="ECO:0000313" key="1">
    <source>
        <dbReference type="EMBL" id="KAF2238188.1"/>
    </source>
</evidence>
<name>A0A6A6HK45_VIRVR</name>
<keyword evidence="2" id="KW-1185">Reference proteome</keyword>
<protein>
    <submittedName>
        <fullName evidence="1">Uncharacterized protein</fullName>
    </submittedName>
</protein>
<dbReference type="AlphaFoldDB" id="A0A6A6HK45"/>
<evidence type="ECO:0000313" key="2">
    <source>
        <dbReference type="Proteomes" id="UP000800092"/>
    </source>
</evidence>
<accession>A0A6A6HK45</accession>